<organism evidence="2 3">
    <name type="scientific">Cnuibacter physcomitrellae</name>
    <dbReference type="NCBI Taxonomy" id="1619308"/>
    <lineage>
        <taxon>Bacteria</taxon>
        <taxon>Bacillati</taxon>
        <taxon>Actinomycetota</taxon>
        <taxon>Actinomycetes</taxon>
        <taxon>Micrococcales</taxon>
        <taxon>Microbacteriaceae</taxon>
        <taxon>Cnuibacter</taxon>
    </lineage>
</organism>
<sequence length="257" mass="26838">MVRDRCGRLAIPTMSFPFHRPSGSDRLSSGTRRVRTIVVVAAAASAFALVSLTAIAPPGQAPGAVSDLAAGSVAAAGADQRDVVIGVGDGPGQQTISVPQSVAQVLVSRDGYSGTTALEKLRQSGTNRDWAELVMIFGGFPRTESNITVMLRWMRQENGPDDWWLRNNPLNNGWGSGGGSGLGSYDNLVIAAENCAEALHENSGYSAILAGFQSSAPTSQIEAAIWASPWASSHYANGAHWSSSPVPLYTAPAAAWG</sequence>
<keyword evidence="1" id="KW-0472">Membrane</keyword>
<dbReference type="KEGG" id="cphy:B5808_07145"/>
<keyword evidence="1" id="KW-1133">Transmembrane helix</keyword>
<feature type="transmembrane region" description="Helical" evidence="1">
    <location>
        <begin position="36"/>
        <end position="56"/>
    </location>
</feature>
<reference evidence="2 3" key="1">
    <citation type="submission" date="2017-04" db="EMBL/GenBank/DDBJ databases">
        <authorList>
            <person name="Afonso C.L."/>
            <person name="Miller P.J."/>
            <person name="Scott M.A."/>
            <person name="Spackman E."/>
            <person name="Goraichik I."/>
            <person name="Dimitrov K.M."/>
            <person name="Suarez D.L."/>
            <person name="Swayne D.E."/>
        </authorList>
    </citation>
    <scope>NUCLEOTIDE SEQUENCE [LARGE SCALE GENOMIC DNA]</scope>
    <source>
        <strain evidence="3">XA(T)</strain>
    </source>
</reference>
<name>A0A1X9LIH9_9MICO</name>
<keyword evidence="1" id="KW-0812">Transmembrane</keyword>
<evidence type="ECO:0000313" key="2">
    <source>
        <dbReference type="EMBL" id="ARJ05005.1"/>
    </source>
</evidence>
<dbReference type="STRING" id="1619308.B5808_07145"/>
<keyword evidence="3" id="KW-1185">Reference proteome</keyword>
<dbReference type="AlphaFoldDB" id="A0A1X9LIH9"/>
<evidence type="ECO:0000256" key="1">
    <source>
        <dbReference type="SAM" id="Phobius"/>
    </source>
</evidence>
<evidence type="ECO:0000313" key="3">
    <source>
        <dbReference type="Proteomes" id="UP000192775"/>
    </source>
</evidence>
<proteinExistence type="predicted"/>
<dbReference type="Proteomes" id="UP000192775">
    <property type="component" value="Chromosome"/>
</dbReference>
<gene>
    <name evidence="2" type="ORF">B5808_07145</name>
</gene>
<dbReference type="EMBL" id="CP020715">
    <property type="protein sequence ID" value="ARJ05005.1"/>
    <property type="molecule type" value="Genomic_DNA"/>
</dbReference>
<protein>
    <submittedName>
        <fullName evidence="2">Uncharacterized protein</fullName>
    </submittedName>
</protein>
<accession>A0A1X9LIH9</accession>